<keyword evidence="4 10" id="KW-0653">Protein transport</keyword>
<dbReference type="AlphaFoldDB" id="A0A1Y1XIS8"/>
<sequence length="101" mass="11810">MEGVEEIMTKEEMRTVINQRLVDSGEKQRLINLTRTRLNECGWKEEVKKMCKEIIQTRGVEYVKIEDLMKELTPKATSLVPENIKTEILQKISDSLQDQTQ</sequence>
<comment type="caution">
    <text evidence="11">The sequence shown here is derived from an EMBL/GenBank/DDBJ whole genome shotgun (WGS) entry which is preliminary data.</text>
</comment>
<evidence type="ECO:0000256" key="9">
    <source>
        <dbReference type="ARBA" id="ARBA00023242"/>
    </source>
</evidence>
<dbReference type="EMBL" id="MCFG01000038">
    <property type="protein sequence ID" value="ORX85264.1"/>
    <property type="molecule type" value="Genomic_DNA"/>
</dbReference>
<evidence type="ECO:0000256" key="2">
    <source>
        <dbReference type="ARBA" id="ARBA00022816"/>
    </source>
</evidence>
<organism evidence="11 12">
    <name type="scientific">Anaeromyces robustus</name>
    <dbReference type="NCBI Taxonomy" id="1754192"/>
    <lineage>
        <taxon>Eukaryota</taxon>
        <taxon>Fungi</taxon>
        <taxon>Fungi incertae sedis</taxon>
        <taxon>Chytridiomycota</taxon>
        <taxon>Chytridiomycota incertae sedis</taxon>
        <taxon>Neocallimastigomycetes</taxon>
        <taxon>Neocallimastigales</taxon>
        <taxon>Neocallimastigaceae</taxon>
        <taxon>Anaeromyces</taxon>
    </lineage>
</organism>
<dbReference type="GO" id="GO:0006406">
    <property type="term" value="P:mRNA export from nucleus"/>
    <property type="evidence" value="ECO:0007669"/>
    <property type="project" value="UniProtKB-UniRule"/>
</dbReference>
<dbReference type="GO" id="GO:0000124">
    <property type="term" value="C:SAGA complex"/>
    <property type="evidence" value="ECO:0007669"/>
    <property type="project" value="UniProtKB-UniRule"/>
</dbReference>
<evidence type="ECO:0000256" key="3">
    <source>
        <dbReference type="ARBA" id="ARBA00022853"/>
    </source>
</evidence>
<keyword evidence="12" id="KW-1185">Reference proteome</keyword>
<comment type="subunit">
    <text evidence="10">Component of the nuclear pore complex (NPC)-associated TREX-2 complex (transcription and export complex 2), composed of at least SUS1, SAC3, THP1, SEM1, and CDC31. TREX-2 contains 2 SUS1 chains. The TREX-2 complex interacts with the nucleoporin NUP1. Component of the 1.8 MDa SAGA transcription coactivator-HAT complex. SAGA is built of 5 distinct domains with specialized functions. Within the SAGA complex, SUS1, SGF11, SGF73 and UBP8 form an additional subcomplex of SAGA called the DUB module (deubiquitination module). Interacts directly with THP1, SAC3, SGF11, and with the RNA polymerase II.</text>
</comment>
<dbReference type="GO" id="GO:0070390">
    <property type="term" value="C:transcription export complex 2"/>
    <property type="evidence" value="ECO:0007669"/>
    <property type="project" value="UniProtKB-UniRule"/>
</dbReference>
<dbReference type="Gene3D" id="1.10.246.140">
    <property type="match status" value="1"/>
</dbReference>
<evidence type="ECO:0000313" key="12">
    <source>
        <dbReference type="Proteomes" id="UP000193944"/>
    </source>
</evidence>
<evidence type="ECO:0000256" key="7">
    <source>
        <dbReference type="ARBA" id="ARBA00023159"/>
    </source>
</evidence>
<evidence type="ECO:0000256" key="4">
    <source>
        <dbReference type="ARBA" id="ARBA00022927"/>
    </source>
</evidence>
<protein>
    <recommendedName>
        <fullName evidence="10">Transcription and mRNA export factor SUS1</fullName>
    </recommendedName>
</protein>
<dbReference type="GO" id="GO:0006368">
    <property type="term" value="P:transcription elongation by RNA polymerase II"/>
    <property type="evidence" value="ECO:0007669"/>
    <property type="project" value="UniProtKB-UniRule"/>
</dbReference>
<dbReference type="GO" id="GO:0003713">
    <property type="term" value="F:transcription coactivator activity"/>
    <property type="evidence" value="ECO:0007669"/>
    <property type="project" value="UniProtKB-UniRule"/>
</dbReference>
<dbReference type="GO" id="GO:0005643">
    <property type="term" value="C:nuclear pore"/>
    <property type="evidence" value="ECO:0007669"/>
    <property type="project" value="UniProtKB-UniRule"/>
</dbReference>
<dbReference type="OrthoDB" id="6221744at2759"/>
<evidence type="ECO:0000256" key="1">
    <source>
        <dbReference type="ARBA" id="ARBA00022448"/>
    </source>
</evidence>
<dbReference type="FunFam" id="1.10.246.140:FF:000001">
    <property type="entry name" value="Transcription and mRNA export factor ENY2"/>
    <property type="match status" value="1"/>
</dbReference>
<dbReference type="GO" id="GO:0071819">
    <property type="term" value="C:DUBm complex"/>
    <property type="evidence" value="ECO:0007669"/>
    <property type="project" value="UniProtKB-UniRule"/>
</dbReference>
<keyword evidence="8 10" id="KW-0804">Transcription</keyword>
<dbReference type="GO" id="GO:0005654">
    <property type="term" value="C:nucleoplasm"/>
    <property type="evidence" value="ECO:0007669"/>
    <property type="project" value="UniProtKB-SubCell"/>
</dbReference>
<dbReference type="HAMAP" id="MF_03046">
    <property type="entry name" value="ENY2_Sus1"/>
    <property type="match status" value="1"/>
</dbReference>
<comment type="similarity">
    <text evidence="10">Belongs to the ENY2 family.</text>
</comment>
<keyword evidence="5 10" id="KW-0811">Translocation</keyword>
<evidence type="ECO:0000256" key="8">
    <source>
        <dbReference type="ARBA" id="ARBA00023163"/>
    </source>
</evidence>
<dbReference type="InterPro" id="IPR038212">
    <property type="entry name" value="TF_EnY2_sf"/>
</dbReference>
<evidence type="ECO:0000256" key="10">
    <source>
        <dbReference type="HAMAP-Rule" id="MF_03046"/>
    </source>
</evidence>
<dbReference type="Pfam" id="PF10163">
    <property type="entry name" value="EnY2"/>
    <property type="match status" value="1"/>
</dbReference>
<keyword evidence="3 10" id="KW-0156">Chromatin regulator</keyword>
<evidence type="ECO:0000256" key="5">
    <source>
        <dbReference type="ARBA" id="ARBA00023010"/>
    </source>
</evidence>
<keyword evidence="9 10" id="KW-0539">Nucleus</keyword>
<dbReference type="Proteomes" id="UP000193944">
    <property type="component" value="Unassembled WGS sequence"/>
</dbReference>
<name>A0A1Y1XIS8_9FUNG</name>
<dbReference type="PANTHER" id="PTHR12514">
    <property type="entry name" value="ENHANCER OF YELLOW 2 TRANSCRIPTION FACTOR"/>
    <property type="match status" value="1"/>
</dbReference>
<dbReference type="GO" id="GO:0015031">
    <property type="term" value="P:protein transport"/>
    <property type="evidence" value="ECO:0007669"/>
    <property type="project" value="UniProtKB-KW"/>
</dbReference>
<evidence type="ECO:0000256" key="6">
    <source>
        <dbReference type="ARBA" id="ARBA00023015"/>
    </source>
</evidence>
<keyword evidence="6 10" id="KW-0805">Transcription regulation</keyword>
<comment type="subcellular location">
    <subcellularLocation>
        <location evidence="10">Nucleus</location>
        <location evidence="10">Nucleoplasm</location>
    </subcellularLocation>
    <subcellularLocation>
        <location evidence="10">Cytoplasm</location>
        <location evidence="10">P-body</location>
    </subcellularLocation>
</comment>
<proteinExistence type="inferred from homology"/>
<comment type="function">
    <text evidence="10">Involved in mRNA export coupled transcription activation by association with both the TREX-2 and the SAGA complexes. At the promoters, SAGA is required for recruitment of the basal transcription machinery. It influences RNA polymerase II transcriptional activity through different activities such as TBP interaction and promoter selectivity, interaction with transcription activators, and chromatin modification through histone acetylation and deubiquitination. Within the SAGA complex, participates to a subcomplex required for deubiquitination of H2B and for the maintenance of steady-state H3 methylation levels. The TREX-2 complex functions in docking export-competent ribonucleoprotein particles (mRNPs) to the nuclear entrance of the nuclear pore complex (nuclear basket). TREX-2 participates in mRNA export and accurate chromatin positioning in the nucleus by tethering genes to the nuclear periphery. May also be involved in cytoplasmic mRNA decay by interaction with components of P-bodies.</text>
</comment>
<gene>
    <name evidence="10" type="primary">SUS1</name>
    <name evidence="11" type="ORF">BCR32DRAFT_325533</name>
</gene>
<evidence type="ECO:0000313" key="11">
    <source>
        <dbReference type="EMBL" id="ORX85264.1"/>
    </source>
</evidence>
<dbReference type="STRING" id="1754192.A0A1Y1XIS8"/>
<dbReference type="GO" id="GO:0000932">
    <property type="term" value="C:P-body"/>
    <property type="evidence" value="ECO:0007669"/>
    <property type="project" value="UniProtKB-SubCell"/>
</dbReference>
<keyword evidence="7 10" id="KW-0010">Activator</keyword>
<dbReference type="GO" id="GO:0006325">
    <property type="term" value="P:chromatin organization"/>
    <property type="evidence" value="ECO:0007669"/>
    <property type="project" value="UniProtKB-KW"/>
</dbReference>
<keyword evidence="10" id="KW-0963">Cytoplasm</keyword>
<keyword evidence="1 10" id="KW-0813">Transport</keyword>
<dbReference type="InterPro" id="IPR018783">
    <property type="entry name" value="TF_ENY2"/>
</dbReference>
<accession>A0A1Y1XIS8</accession>
<keyword evidence="2 10" id="KW-0509">mRNA transport</keyword>
<reference evidence="11 12" key="1">
    <citation type="submission" date="2016-08" db="EMBL/GenBank/DDBJ databases">
        <title>A Parts List for Fungal Cellulosomes Revealed by Comparative Genomics.</title>
        <authorList>
            <consortium name="DOE Joint Genome Institute"/>
            <person name="Haitjema C.H."/>
            <person name="Gilmore S.P."/>
            <person name="Henske J.K."/>
            <person name="Solomon K.V."/>
            <person name="De Groot R."/>
            <person name="Kuo A."/>
            <person name="Mondo S.J."/>
            <person name="Salamov A.A."/>
            <person name="Labutti K."/>
            <person name="Zhao Z."/>
            <person name="Chiniquy J."/>
            <person name="Barry K."/>
            <person name="Brewer H.M."/>
            <person name="Purvine S.O."/>
            <person name="Wright A.T."/>
            <person name="Boxma B."/>
            <person name="Van Alen T."/>
            <person name="Hackstein J.H."/>
            <person name="Baker S.E."/>
            <person name="Grigoriev I.V."/>
            <person name="O'Malley M.A."/>
        </authorList>
    </citation>
    <scope>NUCLEOTIDE SEQUENCE [LARGE SCALE GENOMIC DNA]</scope>
    <source>
        <strain evidence="11 12">S4</strain>
    </source>
</reference>
<reference evidence="11 12" key="2">
    <citation type="submission" date="2016-08" db="EMBL/GenBank/DDBJ databases">
        <title>Pervasive Adenine N6-methylation of Active Genes in Fungi.</title>
        <authorList>
            <consortium name="DOE Joint Genome Institute"/>
            <person name="Mondo S.J."/>
            <person name="Dannebaum R.O."/>
            <person name="Kuo R.C."/>
            <person name="Labutti K."/>
            <person name="Haridas S."/>
            <person name="Kuo A."/>
            <person name="Salamov A."/>
            <person name="Ahrendt S.R."/>
            <person name="Lipzen A."/>
            <person name="Sullivan W."/>
            <person name="Andreopoulos W.B."/>
            <person name="Clum A."/>
            <person name="Lindquist E."/>
            <person name="Daum C."/>
            <person name="Ramamoorthy G.K."/>
            <person name="Gryganskyi A."/>
            <person name="Culley D."/>
            <person name="Magnuson J.K."/>
            <person name="James T.Y."/>
            <person name="O'Malley M.A."/>
            <person name="Stajich J.E."/>
            <person name="Spatafora J.W."/>
            <person name="Visel A."/>
            <person name="Grigoriev I.V."/>
        </authorList>
    </citation>
    <scope>NUCLEOTIDE SEQUENCE [LARGE SCALE GENOMIC DNA]</scope>
    <source>
        <strain evidence="11 12">S4</strain>
    </source>
</reference>